<comment type="caution">
    <text evidence="1">The sequence shown here is derived from an EMBL/GenBank/DDBJ whole genome shotgun (WGS) entry which is preliminary data.</text>
</comment>
<name>A0ACC0DCP4_9PEZI</name>
<proteinExistence type="predicted"/>
<evidence type="ECO:0000313" key="2">
    <source>
        <dbReference type="Proteomes" id="UP001497680"/>
    </source>
</evidence>
<organism evidence="1 2">
    <name type="scientific">Hypoxylon rubiginosum</name>
    <dbReference type="NCBI Taxonomy" id="110542"/>
    <lineage>
        <taxon>Eukaryota</taxon>
        <taxon>Fungi</taxon>
        <taxon>Dikarya</taxon>
        <taxon>Ascomycota</taxon>
        <taxon>Pezizomycotina</taxon>
        <taxon>Sordariomycetes</taxon>
        <taxon>Xylariomycetidae</taxon>
        <taxon>Xylariales</taxon>
        <taxon>Hypoxylaceae</taxon>
        <taxon>Hypoxylon</taxon>
    </lineage>
</organism>
<keyword evidence="2" id="KW-1185">Reference proteome</keyword>
<evidence type="ECO:0000313" key="1">
    <source>
        <dbReference type="EMBL" id="KAI6090275.1"/>
    </source>
</evidence>
<protein>
    <submittedName>
        <fullName evidence="1">Cytochrome P450 oxidoreductase</fullName>
    </submittedName>
</protein>
<dbReference type="EMBL" id="MU394291">
    <property type="protein sequence ID" value="KAI6090275.1"/>
    <property type="molecule type" value="Genomic_DNA"/>
</dbReference>
<gene>
    <name evidence="1" type="ORF">F4821DRAFT_274993</name>
</gene>
<accession>A0ACC0DCP4</accession>
<dbReference type="Proteomes" id="UP001497680">
    <property type="component" value="Unassembled WGS sequence"/>
</dbReference>
<sequence length="509" mass="57552">MYFNMAGLAQVVLTLYDYWFTVLPSTLLVYFLFQRYRHGLNRIPGPVIRSISPIPRIVSVLKGRSHEDDIRLHQKYGKIVRIAPNSFSISDPAEINQLYGLGTKFLKSPFYELSEAQDEEGIIPDTFIINDKELHTRMKKNAANAYSMNGLVQMEPLVEPVTERLVKKLEEYAVNGNAVDIGDMIANYTMDAVFALTFARDFDYMSHGDVLGIHRVMKVASWYMAVFGQIAWTHKFLLANPVVAGWVFGDGGQSQADMMAVANTEVQKGRNRVSEDGPMTFLQRLILNQRANPKSINDREVLAHAFGNITAGSDTTATAIRGILYHLLKTPEAYQKLVEEIRSANLALPVGFAEANRIEYLGAVIKEGMRLHPSVGMMLGRTVPSEGAVICGYKLPGGAEVGLNPWILHRNPAVFPNPDKFWPERWLSSVTSEEQLRLMNRSFLTFGHGAHTCSGRWISTMETTKLLPTLLRYYDMELDDGGRTYRFENFWFTMQKGLKVRLRKRVDLL</sequence>
<reference evidence="1 2" key="1">
    <citation type="journal article" date="2022" name="New Phytol.">
        <title>Ecological generalism drives hyperdiversity of secondary metabolite gene clusters in xylarialean endophytes.</title>
        <authorList>
            <person name="Franco M.E.E."/>
            <person name="Wisecaver J.H."/>
            <person name="Arnold A.E."/>
            <person name="Ju Y.M."/>
            <person name="Slot J.C."/>
            <person name="Ahrendt S."/>
            <person name="Moore L.P."/>
            <person name="Eastman K.E."/>
            <person name="Scott K."/>
            <person name="Konkel Z."/>
            <person name="Mondo S.J."/>
            <person name="Kuo A."/>
            <person name="Hayes R.D."/>
            <person name="Haridas S."/>
            <person name="Andreopoulos B."/>
            <person name="Riley R."/>
            <person name="LaButti K."/>
            <person name="Pangilinan J."/>
            <person name="Lipzen A."/>
            <person name="Amirebrahimi M."/>
            <person name="Yan J."/>
            <person name="Adam C."/>
            <person name="Keymanesh K."/>
            <person name="Ng V."/>
            <person name="Louie K."/>
            <person name="Northen T."/>
            <person name="Drula E."/>
            <person name="Henrissat B."/>
            <person name="Hsieh H.M."/>
            <person name="Youens-Clark K."/>
            <person name="Lutzoni F."/>
            <person name="Miadlikowska J."/>
            <person name="Eastwood D.C."/>
            <person name="Hamelin R.C."/>
            <person name="Grigoriev I.V."/>
            <person name="U'Ren J.M."/>
        </authorList>
    </citation>
    <scope>NUCLEOTIDE SEQUENCE [LARGE SCALE GENOMIC DNA]</scope>
    <source>
        <strain evidence="1 2">ER1909</strain>
    </source>
</reference>